<accession>A0A0F9IFV5</accession>
<sequence length="73" mass="8793">MGRIIHKFNARYRDDIYGVLALELNEYYLCVINKYHVALIYRNGLKDDFENKLKSDKDFCNEFLQGNPIRLYK</sequence>
<name>A0A0F9IFV5_9ZZZZ</name>
<reference evidence="1" key="1">
    <citation type="journal article" date="2015" name="Nature">
        <title>Complex archaea that bridge the gap between prokaryotes and eukaryotes.</title>
        <authorList>
            <person name="Spang A."/>
            <person name="Saw J.H."/>
            <person name="Jorgensen S.L."/>
            <person name="Zaremba-Niedzwiedzka K."/>
            <person name="Martijn J."/>
            <person name="Lind A.E."/>
            <person name="van Eijk R."/>
            <person name="Schleper C."/>
            <person name="Guy L."/>
            <person name="Ettema T.J."/>
        </authorList>
    </citation>
    <scope>NUCLEOTIDE SEQUENCE</scope>
</reference>
<organism evidence="1">
    <name type="scientific">marine sediment metagenome</name>
    <dbReference type="NCBI Taxonomy" id="412755"/>
    <lineage>
        <taxon>unclassified sequences</taxon>
        <taxon>metagenomes</taxon>
        <taxon>ecological metagenomes</taxon>
    </lineage>
</organism>
<proteinExistence type="predicted"/>
<protein>
    <submittedName>
        <fullName evidence="1">Uncharacterized protein</fullName>
    </submittedName>
</protein>
<evidence type="ECO:0000313" key="1">
    <source>
        <dbReference type="EMBL" id="KKM26476.1"/>
    </source>
</evidence>
<dbReference type="AlphaFoldDB" id="A0A0F9IFV5"/>
<comment type="caution">
    <text evidence="1">The sequence shown here is derived from an EMBL/GenBank/DDBJ whole genome shotgun (WGS) entry which is preliminary data.</text>
</comment>
<gene>
    <name evidence="1" type="ORF">LCGC14_1584390</name>
</gene>
<dbReference type="EMBL" id="LAZR01012503">
    <property type="protein sequence ID" value="KKM26476.1"/>
    <property type="molecule type" value="Genomic_DNA"/>
</dbReference>